<reference evidence="1" key="1">
    <citation type="submission" date="2014-11" db="EMBL/GenBank/DDBJ databases">
        <authorList>
            <person name="Amaro Gonzalez C."/>
        </authorList>
    </citation>
    <scope>NUCLEOTIDE SEQUENCE</scope>
</reference>
<protein>
    <submittedName>
        <fullName evidence="1">Uncharacterized protein</fullName>
    </submittedName>
</protein>
<evidence type="ECO:0000313" key="1">
    <source>
        <dbReference type="EMBL" id="JAH13281.1"/>
    </source>
</evidence>
<dbReference type="EMBL" id="GBXM01095296">
    <property type="protein sequence ID" value="JAH13281.1"/>
    <property type="molecule type" value="Transcribed_RNA"/>
</dbReference>
<accession>A0A0E9Q8U2</accession>
<organism evidence="1">
    <name type="scientific">Anguilla anguilla</name>
    <name type="common">European freshwater eel</name>
    <name type="synonym">Muraena anguilla</name>
    <dbReference type="NCBI Taxonomy" id="7936"/>
    <lineage>
        <taxon>Eukaryota</taxon>
        <taxon>Metazoa</taxon>
        <taxon>Chordata</taxon>
        <taxon>Craniata</taxon>
        <taxon>Vertebrata</taxon>
        <taxon>Euteleostomi</taxon>
        <taxon>Actinopterygii</taxon>
        <taxon>Neopterygii</taxon>
        <taxon>Teleostei</taxon>
        <taxon>Anguilliformes</taxon>
        <taxon>Anguillidae</taxon>
        <taxon>Anguilla</taxon>
    </lineage>
</organism>
<name>A0A0E9Q8U2_ANGAN</name>
<sequence>MSSKGFFPIFPMISWHLPTHFLPLIKENRFQ</sequence>
<reference evidence="1" key="2">
    <citation type="journal article" date="2015" name="Fish Shellfish Immunol.">
        <title>Early steps in the European eel (Anguilla anguilla)-Vibrio vulnificus interaction in the gills: Role of the RtxA13 toxin.</title>
        <authorList>
            <person name="Callol A."/>
            <person name="Pajuelo D."/>
            <person name="Ebbesson L."/>
            <person name="Teles M."/>
            <person name="MacKenzie S."/>
            <person name="Amaro C."/>
        </authorList>
    </citation>
    <scope>NUCLEOTIDE SEQUENCE</scope>
</reference>
<dbReference type="AlphaFoldDB" id="A0A0E9Q8U2"/>
<proteinExistence type="predicted"/>